<feature type="compositionally biased region" description="Basic and acidic residues" evidence="1">
    <location>
        <begin position="161"/>
        <end position="170"/>
    </location>
</feature>
<dbReference type="AlphaFoldDB" id="A0A2B4RJM2"/>
<keyword evidence="3" id="KW-1185">Reference proteome</keyword>
<dbReference type="PROSITE" id="PS51491">
    <property type="entry name" value="TAU_MAP_2"/>
    <property type="match status" value="1"/>
</dbReference>
<feature type="compositionally biased region" description="Low complexity" evidence="1">
    <location>
        <begin position="669"/>
        <end position="687"/>
    </location>
</feature>
<protein>
    <submittedName>
        <fullName evidence="2">Microtubule-associated protein 2</fullName>
    </submittedName>
</protein>
<name>A0A2B4RJM2_STYPI</name>
<feature type="region of interest" description="Disordered" evidence="1">
    <location>
        <begin position="154"/>
        <end position="173"/>
    </location>
</feature>
<dbReference type="Pfam" id="PF00418">
    <property type="entry name" value="Tubulin-binding"/>
    <property type="match status" value="1"/>
</dbReference>
<feature type="compositionally biased region" description="Low complexity" evidence="1">
    <location>
        <begin position="608"/>
        <end position="624"/>
    </location>
</feature>
<dbReference type="OrthoDB" id="9378527at2759"/>
<reference evidence="3" key="1">
    <citation type="journal article" date="2017" name="bioRxiv">
        <title>Comparative analysis of the genomes of Stylophora pistillata and Acropora digitifera provides evidence for extensive differences between species of corals.</title>
        <authorList>
            <person name="Voolstra C.R."/>
            <person name="Li Y."/>
            <person name="Liew Y.J."/>
            <person name="Baumgarten S."/>
            <person name="Zoccola D."/>
            <person name="Flot J.-F."/>
            <person name="Tambutte S."/>
            <person name="Allemand D."/>
            <person name="Aranda M."/>
        </authorList>
    </citation>
    <scope>NUCLEOTIDE SEQUENCE [LARGE SCALE GENOMIC DNA]</scope>
</reference>
<feature type="compositionally biased region" description="Polar residues" evidence="1">
    <location>
        <begin position="454"/>
        <end position="464"/>
    </location>
</feature>
<organism evidence="2 3">
    <name type="scientific">Stylophora pistillata</name>
    <name type="common">Smooth cauliflower coral</name>
    <dbReference type="NCBI Taxonomy" id="50429"/>
    <lineage>
        <taxon>Eukaryota</taxon>
        <taxon>Metazoa</taxon>
        <taxon>Cnidaria</taxon>
        <taxon>Anthozoa</taxon>
        <taxon>Hexacorallia</taxon>
        <taxon>Scleractinia</taxon>
        <taxon>Astrocoeniina</taxon>
        <taxon>Pocilloporidae</taxon>
        <taxon>Stylophora</taxon>
    </lineage>
</organism>
<feature type="region of interest" description="Disordered" evidence="1">
    <location>
        <begin position="556"/>
        <end position="736"/>
    </location>
</feature>
<feature type="region of interest" description="Disordered" evidence="1">
    <location>
        <begin position="373"/>
        <end position="412"/>
    </location>
</feature>
<accession>A0A2B4RJM2</accession>
<dbReference type="GO" id="GO:0015631">
    <property type="term" value="F:tubulin binding"/>
    <property type="evidence" value="ECO:0007669"/>
    <property type="project" value="InterPro"/>
</dbReference>
<evidence type="ECO:0000256" key="1">
    <source>
        <dbReference type="SAM" id="MobiDB-lite"/>
    </source>
</evidence>
<sequence length="763" mass="84524">MDCLYAFGPTYKDLREYKKLQRYRKTKGDRAVYIPEEAFAVGEEYLPYLDEVRIQEQPQNFQDGSSVSYESEGIKFKYSMGGNIKLYDDHIALTSPRKKVKIGKYSYQILDNTMESSLNNSPARSVLSANFGTLDMTPKIFSSPVKSGLEVNAKNAQGRTETLDESKPENGKTNSDLQIQAVLERLRLADDETKQLSKSNPTSSSIADSIAKVDSWRTDFNNCNSPSHNAEEVNSGDTDFRQENTSSGNGARVRDYSPIRTTPAMENLSKLKDDKTPSIEARTESYPIRTSEEKIFGEPEVMEIDVSSRNETGNKNFDAKRGEMQDPERMNRYNRTLLYVSEQNETLHNGDYNELNVDLSDLSSDVFTDSEIPTSGFLSQSRDGKSDLDFYPDSPTTEQAFSKTPCSSRKNSLDSYISGDSMSATEMNQRTGIQKNLHQMVSNGEVHSNSYIKQNGRAKQQQGVRTKASDGKSHQLKCRQGAKTVESKKMDFNKKAKSKVNSFSNIGHVPGGGRVKIQQSKLGQSRRVEPRTDTHGVEAYSNLPSEFQEIAKRLAKQDRQLRNSKISGSSLNGRSRTRSRRSSRGSSRTGSVSPDRRSTSKPNFRLGTLTGSSFNLNTSTTSLGHSSPNKASRRPVVNRSPSIRSRPTTPSLSRSHPATYVTPYDSRSRPSSRPSSRPNSRPTSPVSLSRNASPTNGGRSRGSSPVPTSRKSSTLSRTSPNANRSKKKMANGMGGRSMNFNALTSVEIGLASGSVFQVIPVHK</sequence>
<feature type="compositionally biased region" description="Basic and acidic residues" evidence="1">
    <location>
        <begin position="526"/>
        <end position="536"/>
    </location>
</feature>
<feature type="compositionally biased region" description="Low complexity" evidence="1">
    <location>
        <begin position="708"/>
        <end position="719"/>
    </location>
</feature>
<dbReference type="STRING" id="50429.A0A2B4RJM2"/>
<feature type="compositionally biased region" description="Low complexity" evidence="1">
    <location>
        <begin position="584"/>
        <end position="593"/>
    </location>
</feature>
<gene>
    <name evidence="2" type="primary">Map2</name>
    <name evidence="2" type="ORF">AWC38_SpisGene18693</name>
</gene>
<dbReference type="InterPro" id="IPR001084">
    <property type="entry name" value="MAP_tubulin-bd_rpt"/>
</dbReference>
<dbReference type="EMBL" id="LSMT01000503">
    <property type="protein sequence ID" value="PFX17019.1"/>
    <property type="molecule type" value="Genomic_DNA"/>
</dbReference>
<dbReference type="Proteomes" id="UP000225706">
    <property type="component" value="Unassembled WGS sequence"/>
</dbReference>
<proteinExistence type="predicted"/>
<feature type="compositionally biased region" description="Polar residues" evidence="1">
    <location>
        <begin position="394"/>
        <end position="412"/>
    </location>
</feature>
<feature type="region of interest" description="Disordered" evidence="1">
    <location>
        <begin position="454"/>
        <end position="541"/>
    </location>
</feature>
<feature type="compositionally biased region" description="Polar residues" evidence="1">
    <location>
        <begin position="688"/>
        <end position="707"/>
    </location>
</feature>
<feature type="compositionally biased region" description="Basic and acidic residues" evidence="1">
    <location>
        <begin position="485"/>
        <end position="494"/>
    </location>
</feature>
<feature type="region of interest" description="Disordered" evidence="1">
    <location>
        <begin position="224"/>
        <end position="255"/>
    </location>
</feature>
<comment type="caution">
    <text evidence="2">The sequence shown here is derived from an EMBL/GenBank/DDBJ whole genome shotgun (WGS) entry which is preliminary data.</text>
</comment>
<feature type="compositionally biased region" description="Low complexity" evidence="1">
    <location>
        <begin position="639"/>
        <end position="657"/>
    </location>
</feature>
<evidence type="ECO:0000313" key="2">
    <source>
        <dbReference type="EMBL" id="PFX17019.1"/>
    </source>
</evidence>
<evidence type="ECO:0000313" key="3">
    <source>
        <dbReference type="Proteomes" id="UP000225706"/>
    </source>
</evidence>